<proteinExistence type="predicted"/>
<reference evidence="1 2" key="1">
    <citation type="submission" date="2019-03" db="EMBL/GenBank/DDBJ databases">
        <authorList>
            <consortium name="Pathogen Informatics"/>
        </authorList>
    </citation>
    <scope>NUCLEOTIDE SEQUENCE [LARGE SCALE GENOMIC DNA]</scope>
    <source>
        <strain evidence="1 2">NCTC12126</strain>
    </source>
</reference>
<evidence type="ECO:0000313" key="1">
    <source>
        <dbReference type="EMBL" id="VFS30980.1"/>
    </source>
</evidence>
<protein>
    <submittedName>
        <fullName evidence="1">Spore Coat U Domain-Containing protein</fullName>
    </submittedName>
</protein>
<evidence type="ECO:0000313" key="2">
    <source>
        <dbReference type="Proteomes" id="UP000351155"/>
    </source>
</evidence>
<dbReference type="AlphaFoldDB" id="A0A484Y3C0"/>
<dbReference type="EMBL" id="CAADIW010000024">
    <property type="protein sequence ID" value="VFS30980.1"/>
    <property type="molecule type" value="Genomic_DNA"/>
</dbReference>
<gene>
    <name evidence="1" type="ORF">NCTC12126_03051</name>
</gene>
<dbReference type="Proteomes" id="UP000351155">
    <property type="component" value="Unassembled WGS sequence"/>
</dbReference>
<sequence length="68" mass="7547">MVSGSNYMSYDIYKEATTNRWGGSGTERWASAASSQVSSDGLLRTYKLHCKSAHQPGNTPCRNLQRHP</sequence>
<name>A0A484Y3C0_9ENTR</name>
<organism evidence="1 2">
    <name type="scientific">Enterobacter cancerogenus</name>
    <dbReference type="NCBI Taxonomy" id="69218"/>
    <lineage>
        <taxon>Bacteria</taxon>
        <taxon>Pseudomonadati</taxon>
        <taxon>Pseudomonadota</taxon>
        <taxon>Gammaproteobacteria</taxon>
        <taxon>Enterobacterales</taxon>
        <taxon>Enterobacteriaceae</taxon>
        <taxon>Enterobacter</taxon>
        <taxon>Enterobacter cloacae complex</taxon>
    </lineage>
</organism>
<accession>A0A484Y3C0</accession>